<organism evidence="2 3">
    <name type="scientific">Hyaloscypha variabilis (strain UAMH 11265 / GT02V1 / F)</name>
    <name type="common">Meliniomyces variabilis</name>
    <dbReference type="NCBI Taxonomy" id="1149755"/>
    <lineage>
        <taxon>Eukaryota</taxon>
        <taxon>Fungi</taxon>
        <taxon>Dikarya</taxon>
        <taxon>Ascomycota</taxon>
        <taxon>Pezizomycotina</taxon>
        <taxon>Leotiomycetes</taxon>
        <taxon>Helotiales</taxon>
        <taxon>Hyaloscyphaceae</taxon>
        <taxon>Hyaloscypha</taxon>
        <taxon>Hyaloscypha variabilis</taxon>
    </lineage>
</organism>
<protein>
    <recommendedName>
        <fullName evidence="4">WD40 repeat-like protein</fullName>
    </recommendedName>
</protein>
<keyword evidence="3" id="KW-1185">Reference proteome</keyword>
<gene>
    <name evidence="2" type="ORF">L207DRAFT_563925</name>
</gene>
<dbReference type="InterPro" id="IPR015943">
    <property type="entry name" value="WD40/YVTN_repeat-like_dom_sf"/>
</dbReference>
<sequence length="332" mass="36459">MAQQSPRRYTHLTASRGFKADVPQEMAYNPDDNLYARGSKERKWLRNGSSPKSNNCNALSPSRQSLTGLPEYVLVRWPLKVTKAFSMSQMREFSLEWSPGRQSPLLTLPTHSCTYSAALSPHYPSIISSATSDSHIRVFDLRTPALASNHLVQLIPIHGSMIMTTMAMPAPTTSNNHPTHIMAVADLPSTKIHTSPSIHPRTSICQTATNLGIYSAGQAHAHGYSNGAENMKPRPMEVVPPKRQNSNTFTGKIKDLARDLVAETIGSLGKGGVAWSGWKTWSQGLPVRASLCLLVLKPGFVLGMQGSGFLNRQMLGVEKVNTNERKPFVSHY</sequence>
<dbReference type="InterPro" id="IPR011045">
    <property type="entry name" value="N2O_reductase_N"/>
</dbReference>
<evidence type="ECO:0008006" key="4">
    <source>
        <dbReference type="Google" id="ProtNLM"/>
    </source>
</evidence>
<evidence type="ECO:0000256" key="1">
    <source>
        <dbReference type="SAM" id="MobiDB-lite"/>
    </source>
</evidence>
<feature type="region of interest" description="Disordered" evidence="1">
    <location>
        <begin position="43"/>
        <end position="62"/>
    </location>
</feature>
<name>A0A2J6RXE8_HYAVF</name>
<dbReference type="EMBL" id="KZ613942">
    <property type="protein sequence ID" value="PMD43185.1"/>
    <property type="molecule type" value="Genomic_DNA"/>
</dbReference>
<dbReference type="Proteomes" id="UP000235786">
    <property type="component" value="Unassembled WGS sequence"/>
</dbReference>
<evidence type="ECO:0000313" key="3">
    <source>
        <dbReference type="Proteomes" id="UP000235786"/>
    </source>
</evidence>
<dbReference type="Gene3D" id="2.130.10.10">
    <property type="entry name" value="YVTN repeat-like/Quinoprotein amine dehydrogenase"/>
    <property type="match status" value="1"/>
</dbReference>
<reference evidence="2 3" key="1">
    <citation type="submission" date="2016-04" db="EMBL/GenBank/DDBJ databases">
        <title>A degradative enzymes factory behind the ericoid mycorrhizal symbiosis.</title>
        <authorList>
            <consortium name="DOE Joint Genome Institute"/>
            <person name="Martino E."/>
            <person name="Morin E."/>
            <person name="Grelet G."/>
            <person name="Kuo A."/>
            <person name="Kohler A."/>
            <person name="Daghino S."/>
            <person name="Barry K."/>
            <person name="Choi C."/>
            <person name="Cichocki N."/>
            <person name="Clum A."/>
            <person name="Copeland A."/>
            <person name="Hainaut M."/>
            <person name="Haridas S."/>
            <person name="Labutti K."/>
            <person name="Lindquist E."/>
            <person name="Lipzen A."/>
            <person name="Khouja H.-R."/>
            <person name="Murat C."/>
            <person name="Ohm R."/>
            <person name="Olson A."/>
            <person name="Spatafora J."/>
            <person name="Veneault-Fourrey C."/>
            <person name="Henrissat B."/>
            <person name="Grigoriev I."/>
            <person name="Martin F."/>
            <person name="Perotto S."/>
        </authorList>
    </citation>
    <scope>NUCLEOTIDE SEQUENCE [LARGE SCALE GENOMIC DNA]</scope>
    <source>
        <strain evidence="2 3">F</strain>
    </source>
</reference>
<dbReference type="SUPFAM" id="SSF50974">
    <property type="entry name" value="Nitrous oxide reductase, N-terminal domain"/>
    <property type="match status" value="1"/>
</dbReference>
<evidence type="ECO:0000313" key="2">
    <source>
        <dbReference type="EMBL" id="PMD43185.1"/>
    </source>
</evidence>
<feature type="compositionally biased region" description="Polar residues" evidence="1">
    <location>
        <begin position="47"/>
        <end position="62"/>
    </location>
</feature>
<accession>A0A2J6RXE8</accession>
<dbReference type="OrthoDB" id="273771at2759"/>
<dbReference type="AlphaFoldDB" id="A0A2J6RXE8"/>
<proteinExistence type="predicted"/>
<dbReference type="STRING" id="1149755.A0A2J6RXE8"/>